<dbReference type="RefSeq" id="WP_368505134.1">
    <property type="nucleotide sequence ID" value="NZ_CP162551.1"/>
</dbReference>
<dbReference type="EMBL" id="CP162551">
    <property type="protein sequence ID" value="XDI37806.1"/>
    <property type="molecule type" value="Genomic_DNA"/>
</dbReference>
<accession>A0AB39BWX6</accession>
<protein>
    <submittedName>
        <fullName evidence="1">Uncharacterized protein</fullName>
    </submittedName>
</protein>
<dbReference type="AlphaFoldDB" id="A0AB39BWX6"/>
<proteinExistence type="predicted"/>
<name>A0AB39BWX6_9BACI</name>
<organism evidence="1">
    <name type="scientific">Alkalihalophilus sp. As8PL</name>
    <dbReference type="NCBI Taxonomy" id="3237103"/>
    <lineage>
        <taxon>Bacteria</taxon>
        <taxon>Bacillati</taxon>
        <taxon>Bacillota</taxon>
        <taxon>Bacilli</taxon>
        <taxon>Bacillales</taxon>
        <taxon>Bacillaceae</taxon>
        <taxon>Alkalihalophilus</taxon>
    </lineage>
</organism>
<gene>
    <name evidence="1" type="ORF">AB3N04_05665</name>
</gene>
<sequence length="220" mass="26375">MPILNAFDLYYFDRNGHFKQFNQETRCVIGLFEHHLPRYKNDHFKKINIMFHSQECAETSVSRLSNPISIDGFGEIDLVLDLDKYIHSDNKTKKKLSLEYLEMGLEPFIEQFNLEREWFVHTIHKVRELNYINEGIWKKSKLNPSKKLRAKIGWQHDIDSFIATMIIEDKKKNEIMRQELFKEVPSEFIFGYHFGEIVWFSDKEVALKDRLGNREWKVTI</sequence>
<reference evidence="1" key="1">
    <citation type="submission" date="2024-07" db="EMBL/GenBank/DDBJ databases">
        <title>Identification and characteristics of an arsenic-resistant bacterial isolate, which belongs to a novel species.</title>
        <authorList>
            <person name="Juszczyk A."/>
            <person name="Kowalczyk A."/>
            <person name="Was K."/>
            <person name="Kosowicz W."/>
            <person name="Budzyn A."/>
            <person name="Latowski D."/>
        </authorList>
    </citation>
    <scope>NUCLEOTIDE SEQUENCE</scope>
    <source>
        <strain evidence="1">As8PL</strain>
    </source>
</reference>
<evidence type="ECO:0000313" key="1">
    <source>
        <dbReference type="EMBL" id="XDI37806.1"/>
    </source>
</evidence>